<keyword evidence="2" id="KW-1185">Reference proteome</keyword>
<organism evidence="1 2">
    <name type="scientific">Gymnopus androsaceus JB14</name>
    <dbReference type="NCBI Taxonomy" id="1447944"/>
    <lineage>
        <taxon>Eukaryota</taxon>
        <taxon>Fungi</taxon>
        <taxon>Dikarya</taxon>
        <taxon>Basidiomycota</taxon>
        <taxon>Agaricomycotina</taxon>
        <taxon>Agaricomycetes</taxon>
        <taxon>Agaricomycetidae</taxon>
        <taxon>Agaricales</taxon>
        <taxon>Marasmiineae</taxon>
        <taxon>Omphalotaceae</taxon>
        <taxon>Gymnopus</taxon>
    </lineage>
</organism>
<sequence length="200" mass="23197">MSKGHSASERQTPSWVTKRGKHARESYGFYSKTEWLMPSMSAGGDFSDVGMHVCRSDAECPLFMLIPCPLQIPEVLENILSHCDAKSNQKNVLVCKLWSEVALDVLWHKVDDLERFLELFGKLDKLERDGSIIFKYAQTPSIAIWQRFEMVYQTRIRILSLCNPDTMYIPPYGVCFRQIFQLWVLTFNLKSHVQLEHSTF</sequence>
<protein>
    <recommendedName>
        <fullName evidence="3">F-box domain-containing protein</fullName>
    </recommendedName>
</protein>
<dbReference type="AlphaFoldDB" id="A0A6A4H1T0"/>
<name>A0A6A4H1T0_9AGAR</name>
<dbReference type="OrthoDB" id="2373524at2759"/>
<reference evidence="1" key="1">
    <citation type="journal article" date="2019" name="Environ. Microbiol.">
        <title>Fungal ecological strategies reflected in gene transcription - a case study of two litter decomposers.</title>
        <authorList>
            <person name="Barbi F."/>
            <person name="Kohler A."/>
            <person name="Barry K."/>
            <person name="Baskaran P."/>
            <person name="Daum C."/>
            <person name="Fauchery L."/>
            <person name="Ihrmark K."/>
            <person name="Kuo A."/>
            <person name="LaButti K."/>
            <person name="Lipzen A."/>
            <person name="Morin E."/>
            <person name="Grigoriev I.V."/>
            <person name="Henrissat B."/>
            <person name="Lindahl B."/>
            <person name="Martin F."/>
        </authorList>
    </citation>
    <scope>NUCLEOTIDE SEQUENCE</scope>
    <source>
        <strain evidence="1">JB14</strain>
    </source>
</reference>
<dbReference type="InterPro" id="IPR036047">
    <property type="entry name" value="F-box-like_dom_sf"/>
</dbReference>
<accession>A0A6A4H1T0</accession>
<dbReference type="Proteomes" id="UP000799118">
    <property type="component" value="Unassembled WGS sequence"/>
</dbReference>
<dbReference type="SUPFAM" id="SSF81383">
    <property type="entry name" value="F-box domain"/>
    <property type="match status" value="1"/>
</dbReference>
<dbReference type="EMBL" id="ML769607">
    <property type="protein sequence ID" value="KAE9392001.1"/>
    <property type="molecule type" value="Genomic_DNA"/>
</dbReference>
<dbReference type="Gene3D" id="1.20.1280.50">
    <property type="match status" value="1"/>
</dbReference>
<proteinExistence type="predicted"/>
<evidence type="ECO:0000313" key="2">
    <source>
        <dbReference type="Proteomes" id="UP000799118"/>
    </source>
</evidence>
<gene>
    <name evidence="1" type="ORF">BT96DRAFT_1058818</name>
</gene>
<evidence type="ECO:0008006" key="3">
    <source>
        <dbReference type="Google" id="ProtNLM"/>
    </source>
</evidence>
<evidence type="ECO:0000313" key="1">
    <source>
        <dbReference type="EMBL" id="KAE9392001.1"/>
    </source>
</evidence>